<dbReference type="PRINTS" id="PR00080">
    <property type="entry name" value="SDRFAMILY"/>
</dbReference>
<dbReference type="RefSeq" id="WP_349758685.1">
    <property type="nucleotide sequence ID" value="NZ_JBEGCI010000008.1"/>
</dbReference>
<protein>
    <submittedName>
        <fullName evidence="2">SDR family NAD(P)-dependent oxidoreductase</fullName>
    </submittedName>
</protein>
<evidence type="ECO:0000256" key="1">
    <source>
        <dbReference type="ARBA" id="ARBA00006484"/>
    </source>
</evidence>
<evidence type="ECO:0000313" key="2">
    <source>
        <dbReference type="EMBL" id="MEQ6889149.1"/>
    </source>
</evidence>
<evidence type="ECO:0000313" key="3">
    <source>
        <dbReference type="Proteomes" id="UP001472978"/>
    </source>
</evidence>
<reference evidence="2 3" key="1">
    <citation type="submission" date="2024-05" db="EMBL/GenBank/DDBJ databases">
        <title>Halomonas sp. CS7 16S ribosomal RNA gene Genome sequencing and assembly.</title>
        <authorList>
            <person name="Yook S."/>
        </authorList>
    </citation>
    <scope>NUCLEOTIDE SEQUENCE [LARGE SCALE GENOMIC DNA]</scope>
    <source>
        <strain evidence="2 3">CS7</strain>
    </source>
</reference>
<sequence>MSTTLFSQAGRTALVTGAGRGMGLGIARTLARQGARIAVNDFYPERAREAAAILTAEGAEALAVPADVTDHAQVKAMVDEVRRHFGGLDIYVSNAGVPPNGMNYGRFVDSSPADWAPFIDLNLYGLMNGCHAVLPGMLEQGWGRVIAITSESWRAGVPMGIAAYAASKAGVVGLVRQLAAETGRQGVTVNALSLGIMNNGEGAEAMARKGTPVGRAGSPEDVGAGVAYLAAEEAGWVTGQVHALNGGGLMA</sequence>
<keyword evidence="3" id="KW-1185">Reference proteome</keyword>
<name>A0ABV1N5X6_9GAMM</name>
<dbReference type="InterPro" id="IPR036291">
    <property type="entry name" value="NAD(P)-bd_dom_sf"/>
</dbReference>
<dbReference type="SUPFAM" id="SSF51735">
    <property type="entry name" value="NAD(P)-binding Rossmann-fold domains"/>
    <property type="match status" value="1"/>
</dbReference>
<accession>A0ABV1N5X6</accession>
<dbReference type="Gene3D" id="3.40.50.720">
    <property type="entry name" value="NAD(P)-binding Rossmann-like Domain"/>
    <property type="match status" value="1"/>
</dbReference>
<dbReference type="Proteomes" id="UP001472978">
    <property type="component" value="Unassembled WGS sequence"/>
</dbReference>
<dbReference type="EMBL" id="JBEGCI010000008">
    <property type="protein sequence ID" value="MEQ6889149.1"/>
    <property type="molecule type" value="Genomic_DNA"/>
</dbReference>
<comment type="caution">
    <text evidence="2">The sequence shown here is derived from an EMBL/GenBank/DDBJ whole genome shotgun (WGS) entry which is preliminary data.</text>
</comment>
<dbReference type="InterPro" id="IPR002347">
    <property type="entry name" value="SDR_fam"/>
</dbReference>
<proteinExistence type="inferred from homology"/>
<gene>
    <name evidence="2" type="ORF">ABE957_10735</name>
</gene>
<dbReference type="PANTHER" id="PTHR42760">
    <property type="entry name" value="SHORT-CHAIN DEHYDROGENASES/REDUCTASES FAMILY MEMBER"/>
    <property type="match status" value="1"/>
</dbReference>
<dbReference type="PANTHER" id="PTHR42760:SF40">
    <property type="entry name" value="3-OXOACYL-[ACYL-CARRIER-PROTEIN] REDUCTASE, CHLOROPLASTIC"/>
    <property type="match status" value="1"/>
</dbReference>
<organism evidence="2 3">
    <name type="scientific">Halomonas pelophila</name>
    <dbReference type="NCBI Taxonomy" id="3151122"/>
    <lineage>
        <taxon>Bacteria</taxon>
        <taxon>Pseudomonadati</taxon>
        <taxon>Pseudomonadota</taxon>
        <taxon>Gammaproteobacteria</taxon>
        <taxon>Oceanospirillales</taxon>
        <taxon>Halomonadaceae</taxon>
        <taxon>Halomonas</taxon>
    </lineage>
</organism>
<dbReference type="PRINTS" id="PR00081">
    <property type="entry name" value="GDHRDH"/>
</dbReference>
<dbReference type="Pfam" id="PF13561">
    <property type="entry name" value="adh_short_C2"/>
    <property type="match status" value="1"/>
</dbReference>
<comment type="similarity">
    <text evidence="1">Belongs to the short-chain dehydrogenases/reductases (SDR) family.</text>
</comment>